<gene>
    <name evidence="1" type="ORF">H310_09524</name>
</gene>
<reference evidence="1" key="1">
    <citation type="submission" date="2013-12" db="EMBL/GenBank/DDBJ databases">
        <title>The Genome Sequence of Aphanomyces invadans NJM9701.</title>
        <authorList>
            <consortium name="The Broad Institute Genomics Platform"/>
            <person name="Russ C."/>
            <person name="Tyler B."/>
            <person name="van West P."/>
            <person name="Dieguez-Uribeondo J."/>
            <person name="Young S.K."/>
            <person name="Zeng Q."/>
            <person name="Gargeya S."/>
            <person name="Fitzgerald M."/>
            <person name="Abouelleil A."/>
            <person name="Alvarado L."/>
            <person name="Chapman S.B."/>
            <person name="Gainer-Dewar J."/>
            <person name="Goldberg J."/>
            <person name="Griggs A."/>
            <person name="Gujja S."/>
            <person name="Hansen M."/>
            <person name="Howarth C."/>
            <person name="Imamovic A."/>
            <person name="Ireland A."/>
            <person name="Larimer J."/>
            <person name="McCowan C."/>
            <person name="Murphy C."/>
            <person name="Pearson M."/>
            <person name="Poon T.W."/>
            <person name="Priest M."/>
            <person name="Roberts A."/>
            <person name="Saif S."/>
            <person name="Shea T."/>
            <person name="Sykes S."/>
            <person name="Wortman J."/>
            <person name="Nusbaum C."/>
            <person name="Birren B."/>
        </authorList>
    </citation>
    <scope>NUCLEOTIDE SEQUENCE [LARGE SCALE GENOMIC DNA]</scope>
    <source>
        <strain evidence="1">NJM9701</strain>
    </source>
</reference>
<accession>A0A024TUC7</accession>
<evidence type="ECO:0008006" key="2">
    <source>
        <dbReference type="Google" id="ProtNLM"/>
    </source>
</evidence>
<evidence type="ECO:0000313" key="1">
    <source>
        <dbReference type="EMBL" id="ETV97633.1"/>
    </source>
</evidence>
<proteinExistence type="predicted"/>
<sequence>MIEADDMAWAMLVKDLKADQGHGPLCAGIVIYDPRGNVVYEEGWFREETSFEAKAAMFAVLADVVLARTHRIDLDGHVFHVVENVYGNLCAVGRRRKMGLISQRFPSGILVAVFRYPYSLQTAVPVVAKLGRRLRS</sequence>
<dbReference type="EMBL" id="KI913972">
    <property type="protein sequence ID" value="ETV97633.1"/>
    <property type="molecule type" value="Genomic_DNA"/>
</dbReference>
<dbReference type="AlphaFoldDB" id="A0A024TUC7"/>
<dbReference type="SUPFAM" id="SSF55770">
    <property type="entry name" value="Profilin (actin-binding protein)"/>
    <property type="match status" value="1"/>
</dbReference>
<dbReference type="RefSeq" id="XP_008873842.1">
    <property type="nucleotide sequence ID" value="XM_008875620.1"/>
</dbReference>
<dbReference type="InterPro" id="IPR036140">
    <property type="entry name" value="PFN_sf"/>
</dbReference>
<protein>
    <recommendedName>
        <fullName evidence="2">Roadblock/LAMTOR2 domain-containing protein</fullName>
    </recommendedName>
</protein>
<dbReference type="GeneID" id="20086574"/>
<organism evidence="1">
    <name type="scientific">Aphanomyces invadans</name>
    <dbReference type="NCBI Taxonomy" id="157072"/>
    <lineage>
        <taxon>Eukaryota</taxon>
        <taxon>Sar</taxon>
        <taxon>Stramenopiles</taxon>
        <taxon>Oomycota</taxon>
        <taxon>Saprolegniomycetes</taxon>
        <taxon>Saprolegniales</taxon>
        <taxon>Verrucalvaceae</taxon>
        <taxon>Aphanomyces</taxon>
    </lineage>
</organism>
<dbReference type="VEuPathDB" id="FungiDB:H310_09524"/>
<name>A0A024TUC7_9STRA</name>